<evidence type="ECO:0000313" key="7">
    <source>
        <dbReference type="Proteomes" id="UP001438707"/>
    </source>
</evidence>
<proteinExistence type="inferred from homology"/>
<evidence type="ECO:0000256" key="5">
    <source>
        <dbReference type="RuleBase" id="RU363076"/>
    </source>
</evidence>
<dbReference type="EMBL" id="JALJOS010000008">
    <property type="protein sequence ID" value="KAK9835779.1"/>
    <property type="molecule type" value="Genomic_DNA"/>
</dbReference>
<keyword evidence="7" id="KW-1185">Reference proteome</keyword>
<comment type="function">
    <text evidence="5">Probably involved in the biogenesis of the COX complex.</text>
</comment>
<gene>
    <name evidence="6" type="ORF">WJX74_007728</name>
</gene>
<evidence type="ECO:0000256" key="2">
    <source>
        <dbReference type="ARBA" id="ARBA00022692"/>
    </source>
</evidence>
<dbReference type="InterPro" id="IPR045214">
    <property type="entry name" value="Surf1/Surf4"/>
</dbReference>
<dbReference type="InterPro" id="IPR002994">
    <property type="entry name" value="Surf1/Shy1"/>
</dbReference>
<keyword evidence="2 5" id="KW-0812">Transmembrane</keyword>
<feature type="transmembrane region" description="Helical" evidence="5">
    <location>
        <begin position="59"/>
        <end position="79"/>
    </location>
</feature>
<feature type="transmembrane region" description="Helical" evidence="5">
    <location>
        <begin position="294"/>
        <end position="313"/>
    </location>
</feature>
<dbReference type="CDD" id="cd06662">
    <property type="entry name" value="SURF1"/>
    <property type="match status" value="1"/>
</dbReference>
<keyword evidence="5" id="KW-0496">Mitochondrion</keyword>
<evidence type="ECO:0000256" key="1">
    <source>
        <dbReference type="ARBA" id="ARBA00004370"/>
    </source>
</evidence>
<dbReference type="PROSITE" id="PS50895">
    <property type="entry name" value="SURF1"/>
    <property type="match status" value="1"/>
</dbReference>
<dbReference type="Pfam" id="PF02104">
    <property type="entry name" value="SURF1"/>
    <property type="match status" value="1"/>
</dbReference>
<evidence type="ECO:0000313" key="6">
    <source>
        <dbReference type="EMBL" id="KAK9835779.1"/>
    </source>
</evidence>
<organism evidence="6 7">
    <name type="scientific">Apatococcus lobatus</name>
    <dbReference type="NCBI Taxonomy" id="904363"/>
    <lineage>
        <taxon>Eukaryota</taxon>
        <taxon>Viridiplantae</taxon>
        <taxon>Chlorophyta</taxon>
        <taxon>core chlorophytes</taxon>
        <taxon>Trebouxiophyceae</taxon>
        <taxon>Chlorellales</taxon>
        <taxon>Chlorellaceae</taxon>
        <taxon>Apatococcus</taxon>
    </lineage>
</organism>
<dbReference type="PANTHER" id="PTHR23427">
    <property type="entry name" value="SURFEIT LOCUS PROTEIN"/>
    <property type="match status" value="1"/>
</dbReference>
<comment type="similarity">
    <text evidence="5">Belongs to the SURF1 family.</text>
</comment>
<comment type="caution">
    <text evidence="6">The sequence shown here is derived from an EMBL/GenBank/DDBJ whole genome shotgun (WGS) entry which is preliminary data.</text>
</comment>
<dbReference type="PANTHER" id="PTHR23427:SF2">
    <property type="entry name" value="SURFEIT LOCUS PROTEIN 1"/>
    <property type="match status" value="1"/>
</dbReference>
<keyword evidence="4 5" id="KW-0472">Membrane</keyword>
<keyword evidence="5" id="KW-0999">Mitochondrion inner membrane</keyword>
<accession>A0AAW1RQ27</accession>
<dbReference type="AlphaFoldDB" id="A0AAW1RQ27"/>
<reference evidence="6 7" key="1">
    <citation type="journal article" date="2024" name="Nat. Commun.">
        <title>Phylogenomics reveals the evolutionary origins of lichenization in chlorophyte algae.</title>
        <authorList>
            <person name="Puginier C."/>
            <person name="Libourel C."/>
            <person name="Otte J."/>
            <person name="Skaloud P."/>
            <person name="Haon M."/>
            <person name="Grisel S."/>
            <person name="Petersen M."/>
            <person name="Berrin J.G."/>
            <person name="Delaux P.M."/>
            <person name="Dal Grande F."/>
            <person name="Keller J."/>
        </authorList>
    </citation>
    <scope>NUCLEOTIDE SEQUENCE [LARGE SCALE GENOMIC DNA]</scope>
    <source>
        <strain evidence="6 7">SAG 2145</strain>
    </source>
</reference>
<dbReference type="GO" id="GO:0005743">
    <property type="term" value="C:mitochondrial inner membrane"/>
    <property type="evidence" value="ECO:0007669"/>
    <property type="project" value="UniProtKB-SubCell"/>
</dbReference>
<dbReference type="Proteomes" id="UP001438707">
    <property type="component" value="Unassembled WGS sequence"/>
</dbReference>
<evidence type="ECO:0000256" key="3">
    <source>
        <dbReference type="ARBA" id="ARBA00022989"/>
    </source>
</evidence>
<name>A0AAW1RQ27_9CHLO</name>
<comment type="subcellular location">
    <subcellularLocation>
        <location evidence="1">Membrane</location>
    </subcellularLocation>
    <subcellularLocation>
        <location evidence="5">Mitochondrion inner membrane</location>
        <topology evidence="5">Multi-pass membrane protein</topology>
    </subcellularLocation>
</comment>
<keyword evidence="3 5" id="KW-1133">Transmembrane helix</keyword>
<protein>
    <recommendedName>
        <fullName evidence="5">SURF1-like protein</fullName>
    </recommendedName>
</protein>
<sequence length="321" mass="34847">MRRYPGRLHTDPGQLFGRIFAAGVSSSTTTAQSVQTKALSTSITHSRQASKAQADQTKWGFVLLVPAALSAGLGCWQIARWRSKEELVNRTHAAFKAKPVALKDAADAVGSLKELTRISCEGIMQHDRSILIGPRPRSSMGVTKSGFTLVTPLLAEDGSNVLVNRGWVPAEWSQDAQLRGQGEPTGKVALAGVLRQSEKPSMFVPDNDAAKAAWYWLDVPALAKACRLSSDTPLLEALSEGPESTRGPTPSQMDVLARRPMPLGQSTSRESYPLPRAEQDLLHFSVMPDDHRNYALTWFALSAAVLPLGIRALRSRAKART</sequence>
<evidence type="ECO:0000256" key="4">
    <source>
        <dbReference type="ARBA" id="ARBA00023136"/>
    </source>
</evidence>